<name>A0A0N0U3T0_9HYME</name>
<gene>
    <name evidence="2" type="ORF">WN51_05128</name>
</gene>
<organism evidence="2 3">
    <name type="scientific">Melipona quadrifasciata</name>
    <dbReference type="NCBI Taxonomy" id="166423"/>
    <lineage>
        <taxon>Eukaryota</taxon>
        <taxon>Metazoa</taxon>
        <taxon>Ecdysozoa</taxon>
        <taxon>Arthropoda</taxon>
        <taxon>Hexapoda</taxon>
        <taxon>Insecta</taxon>
        <taxon>Pterygota</taxon>
        <taxon>Neoptera</taxon>
        <taxon>Endopterygota</taxon>
        <taxon>Hymenoptera</taxon>
        <taxon>Apocrita</taxon>
        <taxon>Aculeata</taxon>
        <taxon>Apoidea</taxon>
        <taxon>Anthophila</taxon>
        <taxon>Apidae</taxon>
        <taxon>Melipona</taxon>
    </lineage>
</organism>
<dbReference type="EMBL" id="KQ435885">
    <property type="protein sequence ID" value="KOX69574.1"/>
    <property type="molecule type" value="Genomic_DNA"/>
</dbReference>
<feature type="region of interest" description="Disordered" evidence="1">
    <location>
        <begin position="1"/>
        <end position="36"/>
    </location>
</feature>
<reference evidence="2 3" key="1">
    <citation type="submission" date="2015-07" db="EMBL/GenBank/DDBJ databases">
        <title>The genome of Melipona quadrifasciata.</title>
        <authorList>
            <person name="Pan H."/>
            <person name="Kapheim K."/>
        </authorList>
    </citation>
    <scope>NUCLEOTIDE SEQUENCE [LARGE SCALE GENOMIC DNA]</scope>
    <source>
        <strain evidence="2">0111107301</strain>
        <tissue evidence="2">Whole body</tissue>
    </source>
</reference>
<feature type="compositionally biased region" description="Polar residues" evidence="1">
    <location>
        <begin position="102"/>
        <end position="115"/>
    </location>
</feature>
<accession>A0A0N0U3T0</accession>
<evidence type="ECO:0000313" key="2">
    <source>
        <dbReference type="EMBL" id="KOX69574.1"/>
    </source>
</evidence>
<evidence type="ECO:0000256" key="1">
    <source>
        <dbReference type="SAM" id="MobiDB-lite"/>
    </source>
</evidence>
<protein>
    <submittedName>
        <fullName evidence="2">Uncharacterized protein</fullName>
    </submittedName>
</protein>
<evidence type="ECO:0000313" key="3">
    <source>
        <dbReference type="Proteomes" id="UP000053105"/>
    </source>
</evidence>
<feature type="region of interest" description="Disordered" evidence="1">
    <location>
        <begin position="90"/>
        <end position="115"/>
    </location>
</feature>
<proteinExistence type="predicted"/>
<sequence>MDLGESTEPEGRSVSACNRNDRWIDTADPGNGAARNDTVWQKGRVFNSPWPIEPRSSFMAAFDGQALPISQVEPLEDASVDAMRPLPDRMNRRGTIHGIPPSEQTTSKTTTARSSWQMKIRSREARCFYRAWVFVDRIFELVIGGTMAACNSIVGKNN</sequence>
<dbReference type="AlphaFoldDB" id="A0A0N0U3T0"/>
<dbReference type="Proteomes" id="UP000053105">
    <property type="component" value="Unassembled WGS sequence"/>
</dbReference>
<keyword evidence="3" id="KW-1185">Reference proteome</keyword>